<evidence type="ECO:0000313" key="3">
    <source>
        <dbReference type="Proteomes" id="UP000466619"/>
    </source>
</evidence>
<protein>
    <submittedName>
        <fullName evidence="2">Uncharacterized protein</fullName>
    </submittedName>
</protein>
<comment type="caution">
    <text evidence="2">The sequence shown here is derived from an EMBL/GenBank/DDBJ whole genome shotgun (WGS) entry which is preliminary data.</text>
</comment>
<reference evidence="2 3" key="1">
    <citation type="submission" date="2019-12" db="EMBL/GenBank/DDBJ databases">
        <title>Engineering Photorhabdus to improve their lethality against agricultural pests.</title>
        <authorList>
            <person name="Machado R.A.R."/>
        </authorList>
    </citation>
    <scope>NUCLEOTIDE SEQUENCE [LARGE SCALE GENOMIC DNA]</scope>
    <source>
        <strain evidence="2 3">M-CN4</strain>
    </source>
</reference>
<feature type="region of interest" description="Disordered" evidence="1">
    <location>
        <begin position="1"/>
        <end position="20"/>
    </location>
</feature>
<gene>
    <name evidence="2" type="ORF">GPY48_02570</name>
</gene>
<keyword evidence="3" id="KW-1185">Reference proteome</keyword>
<sequence length="71" mass="8162">MTGVSECSQQRGNLKDDGYKPYHRGHIINKIVSNGGTRIWISVIHRFDVLITHIYFSEQNDKSVVIAHDHE</sequence>
<dbReference type="RefSeq" id="WP_162119927.1">
    <property type="nucleotide sequence ID" value="NZ_CAWPJS010000003.1"/>
</dbReference>
<evidence type="ECO:0000313" key="2">
    <source>
        <dbReference type="EMBL" id="NDL02185.1"/>
    </source>
</evidence>
<organism evidence="2 3">
    <name type="scientific">Photorhabdus bodei</name>
    <dbReference type="NCBI Taxonomy" id="2029681"/>
    <lineage>
        <taxon>Bacteria</taxon>
        <taxon>Pseudomonadati</taxon>
        <taxon>Pseudomonadota</taxon>
        <taxon>Gammaproteobacteria</taxon>
        <taxon>Enterobacterales</taxon>
        <taxon>Morganellaceae</taxon>
        <taxon>Photorhabdus</taxon>
    </lineage>
</organism>
<feature type="compositionally biased region" description="Polar residues" evidence="1">
    <location>
        <begin position="1"/>
        <end position="12"/>
    </location>
</feature>
<proteinExistence type="predicted"/>
<accession>A0ABX0AGR8</accession>
<dbReference type="EMBL" id="WSFC01000003">
    <property type="protein sequence ID" value="NDL02185.1"/>
    <property type="molecule type" value="Genomic_DNA"/>
</dbReference>
<name>A0ABX0AGR8_9GAMM</name>
<dbReference type="Proteomes" id="UP000466619">
    <property type="component" value="Unassembled WGS sequence"/>
</dbReference>
<evidence type="ECO:0000256" key="1">
    <source>
        <dbReference type="SAM" id="MobiDB-lite"/>
    </source>
</evidence>